<name>A0A268ABZ3_9BACI</name>
<evidence type="ECO:0000313" key="1">
    <source>
        <dbReference type="EMBL" id="PAD21640.1"/>
    </source>
</evidence>
<reference evidence="1 2" key="1">
    <citation type="submission" date="2017-07" db="EMBL/GenBank/DDBJ databases">
        <title>Isolation and whole genome analysis of endospore-forming bacteria from heroin.</title>
        <authorList>
            <person name="Kalinowski J."/>
            <person name="Ahrens B."/>
            <person name="Al-Dilaimi A."/>
            <person name="Winkler A."/>
            <person name="Wibberg D."/>
            <person name="Schleenbecker U."/>
            <person name="Ruckert C."/>
            <person name="Wolfel R."/>
            <person name="Grass G."/>
        </authorList>
    </citation>
    <scope>NUCLEOTIDE SEQUENCE [LARGE SCALE GENOMIC DNA]</scope>
    <source>
        <strain evidence="1 2">7528</strain>
    </source>
</reference>
<dbReference type="AlphaFoldDB" id="A0A268ABZ3"/>
<gene>
    <name evidence="1" type="ORF">CHH64_07380</name>
</gene>
<dbReference type="Proteomes" id="UP000216013">
    <property type="component" value="Unassembled WGS sequence"/>
</dbReference>
<comment type="caution">
    <text evidence="1">The sequence shown here is derived from an EMBL/GenBank/DDBJ whole genome shotgun (WGS) entry which is preliminary data.</text>
</comment>
<proteinExistence type="predicted"/>
<dbReference type="RefSeq" id="WP_095260786.1">
    <property type="nucleotide sequence ID" value="NZ_NPBV01000008.1"/>
</dbReference>
<organism evidence="1 2">
    <name type="scientific">Terribacillus saccharophilus</name>
    <dbReference type="NCBI Taxonomy" id="361277"/>
    <lineage>
        <taxon>Bacteria</taxon>
        <taxon>Bacillati</taxon>
        <taxon>Bacillota</taxon>
        <taxon>Bacilli</taxon>
        <taxon>Bacillales</taxon>
        <taxon>Bacillaceae</taxon>
        <taxon>Terribacillus</taxon>
    </lineage>
</organism>
<dbReference type="EMBL" id="NPBV01000008">
    <property type="protein sequence ID" value="PAD21640.1"/>
    <property type="molecule type" value="Genomic_DNA"/>
</dbReference>
<protein>
    <submittedName>
        <fullName evidence="1">Uncharacterized protein</fullName>
    </submittedName>
</protein>
<accession>A0A268ABZ3</accession>
<evidence type="ECO:0000313" key="2">
    <source>
        <dbReference type="Proteomes" id="UP000216013"/>
    </source>
</evidence>
<sequence>MLQIKQYIVTKPIESLENASLRPEDYVCFFENNKDRCVEFVKANIGELLNDNLLSFDGGISFKYQYREYLGVEYWDDLPMLWAFIINTLEECLESGEGKCLFPGQPVEIAMKDKGTNIQIQFDHQTVTLDKKLVVKELLSHGKLFYETLVTDLNLSAYKYDLDRVNRLASVL</sequence>